<evidence type="ECO:0000313" key="5">
    <source>
        <dbReference type="EMBL" id="AFM12751.1"/>
    </source>
</evidence>
<dbReference type="InterPro" id="IPR003782">
    <property type="entry name" value="SCO1/SenC"/>
</dbReference>
<feature type="disulfide bond" description="Redox-active" evidence="3">
    <location>
        <begin position="85"/>
        <end position="89"/>
    </location>
</feature>
<gene>
    <name evidence="5" type="ordered locus">Turpa_2105</name>
</gene>
<keyword evidence="2" id="KW-0479">Metal-binding</keyword>
<dbReference type="Gene3D" id="3.40.30.10">
    <property type="entry name" value="Glutaredoxin"/>
    <property type="match status" value="1"/>
</dbReference>
<comment type="similarity">
    <text evidence="1">Belongs to the SCO1/2 family.</text>
</comment>
<dbReference type="PANTHER" id="PTHR12151">
    <property type="entry name" value="ELECTRON TRANSPORT PROTIN SCO1/SENC FAMILY MEMBER"/>
    <property type="match status" value="1"/>
</dbReference>
<keyword evidence="4" id="KW-0472">Membrane</keyword>
<dbReference type="AlphaFoldDB" id="I4B644"/>
<evidence type="ECO:0000313" key="6">
    <source>
        <dbReference type="Proteomes" id="UP000006048"/>
    </source>
</evidence>
<dbReference type="EMBL" id="CP002959">
    <property type="protein sequence ID" value="AFM12751.1"/>
    <property type="molecule type" value="Genomic_DNA"/>
</dbReference>
<dbReference type="InterPro" id="IPR036249">
    <property type="entry name" value="Thioredoxin-like_sf"/>
</dbReference>
<dbReference type="OrthoDB" id="9786756at2"/>
<dbReference type="SUPFAM" id="SSF52833">
    <property type="entry name" value="Thioredoxin-like"/>
    <property type="match status" value="1"/>
</dbReference>
<keyword evidence="4" id="KW-1133">Transmembrane helix</keyword>
<keyword evidence="4" id="KW-0812">Transmembrane</keyword>
<dbReference type="Pfam" id="PF02630">
    <property type="entry name" value="SCO1-SenC"/>
    <property type="match status" value="1"/>
</dbReference>
<keyword evidence="6" id="KW-1185">Reference proteome</keyword>
<dbReference type="CDD" id="cd02968">
    <property type="entry name" value="SCO"/>
    <property type="match status" value="1"/>
</dbReference>
<reference evidence="5 6" key="1">
    <citation type="submission" date="2012-06" db="EMBL/GenBank/DDBJ databases">
        <title>The complete chromosome of genome of Turneriella parva DSM 21527.</title>
        <authorList>
            <consortium name="US DOE Joint Genome Institute (JGI-PGF)"/>
            <person name="Lucas S."/>
            <person name="Han J."/>
            <person name="Lapidus A."/>
            <person name="Bruce D."/>
            <person name="Goodwin L."/>
            <person name="Pitluck S."/>
            <person name="Peters L."/>
            <person name="Kyrpides N."/>
            <person name="Mavromatis K."/>
            <person name="Ivanova N."/>
            <person name="Mikhailova N."/>
            <person name="Chertkov O."/>
            <person name="Detter J.C."/>
            <person name="Tapia R."/>
            <person name="Han C."/>
            <person name="Land M."/>
            <person name="Hauser L."/>
            <person name="Markowitz V."/>
            <person name="Cheng J.-F."/>
            <person name="Hugenholtz P."/>
            <person name="Woyke T."/>
            <person name="Wu D."/>
            <person name="Gronow S."/>
            <person name="Wellnitz S."/>
            <person name="Brambilla E."/>
            <person name="Klenk H.-P."/>
            <person name="Eisen J.A."/>
        </authorList>
    </citation>
    <scope>NUCLEOTIDE SEQUENCE [LARGE SCALE GENOMIC DNA]</scope>
    <source>
        <strain evidence="6">ATCC BAA-1111 / DSM 21527 / NCTC 11395 / H</strain>
    </source>
</reference>
<evidence type="ECO:0000256" key="2">
    <source>
        <dbReference type="PIRSR" id="PIRSR603782-1"/>
    </source>
</evidence>
<dbReference type="RefSeq" id="WP_014803257.1">
    <property type="nucleotide sequence ID" value="NC_018020.1"/>
</dbReference>
<keyword evidence="3" id="KW-1015">Disulfide bond</keyword>
<feature type="binding site" evidence="2">
    <location>
        <position position="89"/>
    </location>
    <ligand>
        <name>Cu cation</name>
        <dbReference type="ChEBI" id="CHEBI:23378"/>
    </ligand>
</feature>
<feature type="binding site" evidence="2">
    <location>
        <position position="85"/>
    </location>
    <ligand>
        <name>Cu cation</name>
        <dbReference type="ChEBI" id="CHEBI:23378"/>
    </ligand>
</feature>
<organism evidence="5 6">
    <name type="scientific">Turneriella parva (strain ATCC BAA-1111 / DSM 21527 / NCTC 11395 / H)</name>
    <name type="common">Leptospira parva</name>
    <dbReference type="NCBI Taxonomy" id="869212"/>
    <lineage>
        <taxon>Bacteria</taxon>
        <taxon>Pseudomonadati</taxon>
        <taxon>Spirochaetota</taxon>
        <taxon>Spirochaetia</taxon>
        <taxon>Leptospirales</taxon>
        <taxon>Leptospiraceae</taxon>
        <taxon>Turneriella</taxon>
    </lineage>
</organism>
<sequence length="209" mass="24378">MQDAKATRLWILRGIAASLMVASAYIAWYSMSADRPRDFWQDKLKPQRANLLQFEGTFIDQEGKQVRLSDFANRNTISTFVFKDCGMSCPLIMNDLRLFHNDTPEFAKDGLFLIFTFEDHRANPEQLKDFLTRYHVTGNQWRVLTSDAETIRRLADTYALQYNKTIDGKLVYAHSNVFIVTDRKGRVTREFRGLDNNKARFFDEVKKSL</sequence>
<dbReference type="KEGG" id="tpx:Turpa_2105"/>
<evidence type="ECO:0000256" key="4">
    <source>
        <dbReference type="SAM" id="Phobius"/>
    </source>
</evidence>
<dbReference type="STRING" id="869212.Turpa_2105"/>
<accession>I4B644</accession>
<dbReference type="Proteomes" id="UP000006048">
    <property type="component" value="Chromosome"/>
</dbReference>
<feature type="transmembrane region" description="Helical" evidence="4">
    <location>
        <begin position="12"/>
        <end position="31"/>
    </location>
</feature>
<evidence type="ECO:0000256" key="1">
    <source>
        <dbReference type="ARBA" id="ARBA00010996"/>
    </source>
</evidence>
<dbReference type="GO" id="GO:0046872">
    <property type="term" value="F:metal ion binding"/>
    <property type="evidence" value="ECO:0007669"/>
    <property type="project" value="UniProtKB-KW"/>
</dbReference>
<dbReference type="PANTHER" id="PTHR12151:SF8">
    <property type="entry name" value="THIOREDOXIN DOMAIN-CONTAINING PROTEIN"/>
    <property type="match status" value="1"/>
</dbReference>
<dbReference type="HOGENOM" id="CLU_050131_4_1_12"/>
<keyword evidence="2" id="KW-0186">Copper</keyword>
<protein>
    <submittedName>
        <fullName evidence="5">Electron transport protein SCO1/SenC</fullName>
    </submittedName>
</protein>
<evidence type="ECO:0000256" key="3">
    <source>
        <dbReference type="PIRSR" id="PIRSR603782-2"/>
    </source>
</evidence>
<proteinExistence type="inferred from homology"/>
<feature type="binding site" evidence="2">
    <location>
        <position position="174"/>
    </location>
    <ligand>
        <name>Cu cation</name>
        <dbReference type="ChEBI" id="CHEBI:23378"/>
    </ligand>
</feature>
<name>I4B644_TURPD</name>